<name>A0ABV5FBT1_9FLAO</name>
<dbReference type="Gene3D" id="2.60.40.1120">
    <property type="entry name" value="Carboxypeptidase-like, regulatory domain"/>
    <property type="match status" value="1"/>
</dbReference>
<feature type="domain" description="TonB-dependent receptor-like beta-barrel" evidence="10">
    <location>
        <begin position="410"/>
        <end position="846"/>
    </location>
</feature>
<dbReference type="Gene3D" id="2.170.130.10">
    <property type="entry name" value="TonB-dependent receptor, plug domain"/>
    <property type="match status" value="1"/>
</dbReference>
<protein>
    <submittedName>
        <fullName evidence="12">SusC/RagA family TonB-linked outer membrane protein</fullName>
    </submittedName>
</protein>
<evidence type="ECO:0000256" key="7">
    <source>
        <dbReference type="ARBA" id="ARBA00023237"/>
    </source>
</evidence>
<keyword evidence="4 8" id="KW-0812">Transmembrane</keyword>
<dbReference type="NCBIfam" id="TIGR04056">
    <property type="entry name" value="OMP_RagA_SusC"/>
    <property type="match status" value="1"/>
</dbReference>
<evidence type="ECO:0000259" key="10">
    <source>
        <dbReference type="Pfam" id="PF00593"/>
    </source>
</evidence>
<reference evidence="12 13" key="1">
    <citation type="submission" date="2024-09" db="EMBL/GenBank/DDBJ databases">
        <authorList>
            <person name="Sun Q."/>
            <person name="Mori K."/>
        </authorList>
    </citation>
    <scope>NUCLEOTIDE SEQUENCE [LARGE SCALE GENOMIC DNA]</scope>
    <source>
        <strain evidence="12 13">CECT 8622</strain>
    </source>
</reference>
<evidence type="ECO:0000259" key="11">
    <source>
        <dbReference type="Pfam" id="PF07715"/>
    </source>
</evidence>
<gene>
    <name evidence="12" type="ORF">ACFFU9_09050</name>
</gene>
<feature type="domain" description="TonB-dependent receptor plug" evidence="11">
    <location>
        <begin position="125"/>
        <end position="234"/>
    </location>
</feature>
<keyword evidence="7 8" id="KW-0998">Cell outer membrane</keyword>
<evidence type="ECO:0000256" key="3">
    <source>
        <dbReference type="ARBA" id="ARBA00022452"/>
    </source>
</evidence>
<dbReference type="Pfam" id="PF07715">
    <property type="entry name" value="Plug"/>
    <property type="match status" value="1"/>
</dbReference>
<dbReference type="EMBL" id="JBHMFC010000034">
    <property type="protein sequence ID" value="MFB9056887.1"/>
    <property type="molecule type" value="Genomic_DNA"/>
</dbReference>
<proteinExistence type="inferred from homology"/>
<dbReference type="InterPro" id="IPR039426">
    <property type="entry name" value="TonB-dep_rcpt-like"/>
</dbReference>
<dbReference type="SUPFAM" id="SSF49464">
    <property type="entry name" value="Carboxypeptidase regulatory domain-like"/>
    <property type="match status" value="1"/>
</dbReference>
<dbReference type="InterPro" id="IPR037066">
    <property type="entry name" value="Plug_dom_sf"/>
</dbReference>
<dbReference type="InterPro" id="IPR036942">
    <property type="entry name" value="Beta-barrel_TonB_sf"/>
</dbReference>
<dbReference type="InterPro" id="IPR012910">
    <property type="entry name" value="Plug_dom"/>
</dbReference>
<evidence type="ECO:0000313" key="12">
    <source>
        <dbReference type="EMBL" id="MFB9056887.1"/>
    </source>
</evidence>
<dbReference type="Pfam" id="PF13715">
    <property type="entry name" value="CarbopepD_reg_2"/>
    <property type="match status" value="1"/>
</dbReference>
<dbReference type="InterPro" id="IPR023997">
    <property type="entry name" value="TonB-dep_OMP_SusC/RagA_CS"/>
</dbReference>
<evidence type="ECO:0000313" key="13">
    <source>
        <dbReference type="Proteomes" id="UP001589585"/>
    </source>
</evidence>
<comment type="subcellular location">
    <subcellularLocation>
        <location evidence="1 8">Cell outer membrane</location>
        <topology evidence="1 8">Multi-pass membrane protein</topology>
    </subcellularLocation>
</comment>
<evidence type="ECO:0000256" key="9">
    <source>
        <dbReference type="RuleBase" id="RU003357"/>
    </source>
</evidence>
<dbReference type="RefSeq" id="WP_379861096.1">
    <property type="nucleotide sequence ID" value="NZ_JBHMFC010000034.1"/>
</dbReference>
<dbReference type="Pfam" id="PF00593">
    <property type="entry name" value="TonB_dep_Rec_b-barrel"/>
    <property type="match status" value="1"/>
</dbReference>
<keyword evidence="3 8" id="KW-1134">Transmembrane beta strand</keyword>
<comment type="caution">
    <text evidence="12">The sequence shown here is derived from an EMBL/GenBank/DDBJ whole genome shotgun (WGS) entry which is preliminary data.</text>
</comment>
<keyword evidence="6 8" id="KW-0472">Membrane</keyword>
<dbReference type="Proteomes" id="UP001589585">
    <property type="component" value="Unassembled WGS sequence"/>
</dbReference>
<evidence type="ECO:0000256" key="8">
    <source>
        <dbReference type="PROSITE-ProRule" id="PRU01360"/>
    </source>
</evidence>
<dbReference type="Gene3D" id="2.40.170.20">
    <property type="entry name" value="TonB-dependent receptor, beta-barrel domain"/>
    <property type="match status" value="1"/>
</dbReference>
<keyword evidence="2 8" id="KW-0813">Transport</keyword>
<dbReference type="SUPFAM" id="SSF56935">
    <property type="entry name" value="Porins"/>
    <property type="match status" value="1"/>
</dbReference>
<sequence length="1025" mass="111590">MRKTCNYLFKCLEKKWIFTISVLLIMTSAFGQNVKITGSVLDESGVPLLGANIIEAGTTNGALSDFDGNFTINISNANAKLVFSYVGYATQEVLTKGNASITVQLQSDAQGLDEVVIIGYGSSRKKDLVSSVSKVDSEVIQNQPTVRLDQALQGRAAGVEVTSSSGAPGAGATIRIRGSSSINGNNDPLFVIDGFIAGTDFDLNSINVNDIDSIEILKDATALSIYGTRGAAGVILVTTKNGKNGASGKPLISVNHYTTVQSLANKIEVLKGEEYLKYKNEEGQFVPGASGFGENDSSLPLVFPDMENVPNTDWVDLISRVGVINNTDVSIAGKTDQNNYYVSLNRFEQEGVLKNSGLERYVLRANLDFKISDKLKSGVRMNVSDYNKENTKVDFGIITTNVLPIRAVYDANGNFTSENPVSSKTERNPVADTQLRQDQDEVTNITSNMYIEYEVLKGLTLKSTFGADLNFFKNSIYLPGVLPERLAGNNGGEATINQSQSRNLLNENTINFQKTFGDHSITVLAGATWQKNVINRTSTLAGGFVNDATGFHNLASGSNSDTYQVNSGYLQRTFASLLSRINYSYKSKYLLTLVGRRDGSSVFQDGNKYAFFPSVGAAWNLDEEDFIKSVEAISTLKLRTSYGIVGEQGVQPYNSYATFQDTNTYFNESLVGGVLIGELASSNLSWETTKQFDFGIELALFNNRLTFEADYYKKTTEDLLLQRKVPGTAGDVQLQNIGSIENKGFDFSINTVNIAHDNFSWETSLSVSSNKNKVLDLGGADFIDLRSPSNELHGAGLRLIVGQPVPAFVGATYLGTYKTEQEIIDDGRQGISFIGSPRYQDLDGNNVITDADKVVIGSPQPDFYGGLRNVFTYKGLSLDFFFQFSQGNDIWNAPRQTALFGRGDSNLSPDVVNRWIAGVNETSDIPRAGTSTSIFNPNSNLVVEDGSFIRLKTMTIAYNLPMEKIGNSLFNSINVYLSGSNLLLFSDFTLGDPEVSNYGGALEQGVAAGQYPYARSFTAGIKFNF</sequence>
<comment type="similarity">
    <text evidence="8 9">Belongs to the TonB-dependent receptor family.</text>
</comment>
<dbReference type="NCBIfam" id="TIGR04057">
    <property type="entry name" value="SusC_RagA_signa"/>
    <property type="match status" value="1"/>
</dbReference>
<keyword evidence="13" id="KW-1185">Reference proteome</keyword>
<dbReference type="InterPro" id="IPR008969">
    <property type="entry name" value="CarboxyPept-like_regulatory"/>
</dbReference>
<accession>A0ABV5FBT1</accession>
<evidence type="ECO:0000256" key="2">
    <source>
        <dbReference type="ARBA" id="ARBA00022448"/>
    </source>
</evidence>
<evidence type="ECO:0000256" key="4">
    <source>
        <dbReference type="ARBA" id="ARBA00022692"/>
    </source>
</evidence>
<evidence type="ECO:0000256" key="6">
    <source>
        <dbReference type="ARBA" id="ARBA00023136"/>
    </source>
</evidence>
<dbReference type="PROSITE" id="PS52016">
    <property type="entry name" value="TONB_DEPENDENT_REC_3"/>
    <property type="match status" value="1"/>
</dbReference>
<organism evidence="12 13">
    <name type="scientific">Mariniflexile ostreae</name>
    <dbReference type="NCBI Taxonomy" id="1520892"/>
    <lineage>
        <taxon>Bacteria</taxon>
        <taxon>Pseudomonadati</taxon>
        <taxon>Bacteroidota</taxon>
        <taxon>Flavobacteriia</taxon>
        <taxon>Flavobacteriales</taxon>
        <taxon>Flavobacteriaceae</taxon>
        <taxon>Mariniflexile</taxon>
    </lineage>
</organism>
<keyword evidence="5 9" id="KW-0798">TonB box</keyword>
<dbReference type="InterPro" id="IPR000531">
    <property type="entry name" value="Beta-barrel_TonB"/>
</dbReference>
<dbReference type="InterPro" id="IPR023996">
    <property type="entry name" value="TonB-dep_OMP_SusC/RagA"/>
</dbReference>
<evidence type="ECO:0000256" key="5">
    <source>
        <dbReference type="ARBA" id="ARBA00023077"/>
    </source>
</evidence>
<evidence type="ECO:0000256" key="1">
    <source>
        <dbReference type="ARBA" id="ARBA00004571"/>
    </source>
</evidence>